<evidence type="ECO:0000256" key="3">
    <source>
        <dbReference type="SAM" id="Phobius"/>
    </source>
</evidence>
<dbReference type="PANTHER" id="PTHR12406">
    <property type="entry name" value="CALCIUM-INDEPENDENT PHOSPHOLIPASE A2 IPLA2 -RELATED"/>
    <property type="match status" value="1"/>
</dbReference>
<feature type="transmembrane region" description="Helical" evidence="3">
    <location>
        <begin position="6"/>
        <end position="27"/>
    </location>
</feature>
<keyword evidence="1 2" id="KW-0443">Lipid metabolism</keyword>
<dbReference type="GO" id="GO:0019433">
    <property type="term" value="P:triglyceride catabolic process"/>
    <property type="evidence" value="ECO:0007669"/>
    <property type="project" value="TreeGrafter"/>
</dbReference>
<dbReference type="GO" id="GO:0005737">
    <property type="term" value="C:cytoplasm"/>
    <property type="evidence" value="ECO:0007669"/>
    <property type="project" value="TreeGrafter"/>
</dbReference>
<feature type="short sequence motif" description="GXSXG" evidence="2">
    <location>
        <begin position="43"/>
        <end position="47"/>
    </location>
</feature>
<protein>
    <recommendedName>
        <fullName evidence="4">PNPLA domain-containing protein</fullName>
    </recommendedName>
</protein>
<dbReference type="PROSITE" id="PS51635">
    <property type="entry name" value="PNPLA"/>
    <property type="match status" value="1"/>
</dbReference>
<keyword evidence="2" id="KW-0442">Lipid degradation</keyword>
<evidence type="ECO:0000313" key="6">
    <source>
        <dbReference type="Proteomes" id="UP000694580"/>
    </source>
</evidence>
<dbReference type="InterPro" id="IPR016035">
    <property type="entry name" value="Acyl_Trfase/lysoPLipase"/>
</dbReference>
<dbReference type="GO" id="GO:0004806">
    <property type="term" value="F:triacylglycerol lipase activity"/>
    <property type="evidence" value="ECO:0007669"/>
    <property type="project" value="TreeGrafter"/>
</dbReference>
<dbReference type="InterPro" id="IPR002641">
    <property type="entry name" value="PNPLA_dom"/>
</dbReference>
<name>A0AAY4CZM2_9TELE</name>
<evidence type="ECO:0000313" key="5">
    <source>
        <dbReference type="Ensembl" id="ENSDCDP00010038234.1"/>
    </source>
</evidence>
<feature type="active site" description="Proton acceptor" evidence="2">
    <location>
        <position position="143"/>
    </location>
</feature>
<evidence type="ECO:0000259" key="4">
    <source>
        <dbReference type="PROSITE" id="PS51635"/>
    </source>
</evidence>
<keyword evidence="2" id="KW-0378">Hydrolase</keyword>
<accession>A0AAY4CZM2</accession>
<dbReference type="GO" id="GO:0016020">
    <property type="term" value="C:membrane"/>
    <property type="evidence" value="ECO:0007669"/>
    <property type="project" value="TreeGrafter"/>
</dbReference>
<dbReference type="AlphaFoldDB" id="A0AAY4CZM2"/>
<dbReference type="Pfam" id="PF01734">
    <property type="entry name" value="Patatin"/>
    <property type="match status" value="1"/>
</dbReference>
<reference evidence="5 6" key="1">
    <citation type="submission" date="2020-06" db="EMBL/GenBank/DDBJ databases">
        <authorList>
            <consortium name="Wellcome Sanger Institute Data Sharing"/>
        </authorList>
    </citation>
    <scope>NUCLEOTIDE SEQUENCE [LARGE SCALE GENOMIC DNA]</scope>
</reference>
<keyword evidence="3" id="KW-0472">Membrane</keyword>
<keyword evidence="3" id="KW-0812">Transmembrane</keyword>
<feature type="short sequence motif" description="DGA/G" evidence="2">
    <location>
        <begin position="143"/>
        <end position="145"/>
    </location>
</feature>
<organism evidence="5 6">
    <name type="scientific">Denticeps clupeoides</name>
    <name type="common">denticle herring</name>
    <dbReference type="NCBI Taxonomy" id="299321"/>
    <lineage>
        <taxon>Eukaryota</taxon>
        <taxon>Metazoa</taxon>
        <taxon>Chordata</taxon>
        <taxon>Craniata</taxon>
        <taxon>Vertebrata</taxon>
        <taxon>Euteleostomi</taxon>
        <taxon>Actinopterygii</taxon>
        <taxon>Neopterygii</taxon>
        <taxon>Teleostei</taxon>
        <taxon>Clupei</taxon>
        <taxon>Clupeiformes</taxon>
        <taxon>Denticipitoidei</taxon>
        <taxon>Denticipitidae</taxon>
        <taxon>Denticeps</taxon>
    </lineage>
</organism>
<reference evidence="5" key="2">
    <citation type="submission" date="2025-08" db="UniProtKB">
        <authorList>
            <consortium name="Ensembl"/>
        </authorList>
    </citation>
    <scope>IDENTIFICATION</scope>
</reference>
<keyword evidence="6" id="KW-1185">Reference proteome</keyword>
<dbReference type="Proteomes" id="UP000694580">
    <property type="component" value="Chromosome 17"/>
</dbReference>
<gene>
    <name evidence="5" type="primary">PNPLA3</name>
</gene>
<reference evidence="5" key="3">
    <citation type="submission" date="2025-09" db="UniProtKB">
        <authorList>
            <consortium name="Ensembl"/>
        </authorList>
    </citation>
    <scope>IDENTIFICATION</scope>
</reference>
<comment type="caution">
    <text evidence="2">Lacks conserved residue(s) required for the propagation of feature annotation.</text>
</comment>
<feature type="domain" description="PNPLA" evidence="4">
    <location>
        <begin position="8"/>
        <end position="156"/>
    </location>
</feature>
<dbReference type="GeneTree" id="ENSGT00940000155662"/>
<dbReference type="SUPFAM" id="SSF52151">
    <property type="entry name" value="FabD/lysophospholipase-like"/>
    <property type="match status" value="1"/>
</dbReference>
<evidence type="ECO:0000256" key="2">
    <source>
        <dbReference type="PROSITE-ProRule" id="PRU01161"/>
    </source>
</evidence>
<keyword evidence="3" id="KW-1133">Transmembrane helix</keyword>
<dbReference type="Ensembl" id="ENSDCDT00010047840.1">
    <property type="protein sequence ID" value="ENSDCDP00010038234.1"/>
    <property type="gene ID" value="ENSDCDG00010024726.1"/>
</dbReference>
<dbReference type="GO" id="GO:0055088">
    <property type="term" value="P:lipid homeostasis"/>
    <property type="evidence" value="ECO:0007669"/>
    <property type="project" value="TreeGrafter"/>
</dbReference>
<dbReference type="PANTHER" id="PTHR12406:SF22">
    <property type="entry name" value="1-ACYLGLYCEROL-3-PHOSPHATE O-ACYLTRANSFERASE PNPLA3"/>
    <property type="match status" value="1"/>
</dbReference>
<dbReference type="InterPro" id="IPR033562">
    <property type="entry name" value="PLPL"/>
</dbReference>
<feature type="active site" description="Nucleophile" evidence="2">
    <location>
        <position position="45"/>
    </location>
</feature>
<proteinExistence type="predicted"/>
<sequence length="236" mass="26568">MVVRDWNVSFAGCGFMAVYYVGVSCCLMERARGLLDNAAKISGASSGAITGAVIACRIPFGRYWFRSSRVIRVFNLKPTGHLDLFVRDFLHRELPEDAHLLASGKLCVSLTRLTDGENVIASQFDSKEELIQVRGTILNRYVDGALSDNLPYCKLKNTITVSPFAGESDICPKEGPYFYQEVRYFNVSINVNRNNLCRVSRIFLPPRPELCQSGYRDALQFLLENGNFGRRETIFL</sequence>
<dbReference type="GO" id="GO:0005811">
    <property type="term" value="C:lipid droplet"/>
    <property type="evidence" value="ECO:0007669"/>
    <property type="project" value="TreeGrafter"/>
</dbReference>
<evidence type="ECO:0000256" key="1">
    <source>
        <dbReference type="ARBA" id="ARBA00023098"/>
    </source>
</evidence>
<dbReference type="Gene3D" id="3.40.1090.10">
    <property type="entry name" value="Cytosolic phospholipase A2 catalytic domain"/>
    <property type="match status" value="1"/>
</dbReference>
<dbReference type="PROSITE" id="PS51257">
    <property type="entry name" value="PROKAR_LIPOPROTEIN"/>
    <property type="match status" value="1"/>
</dbReference>